<keyword evidence="3 6" id="KW-0812">Transmembrane</keyword>
<dbReference type="InterPro" id="IPR036259">
    <property type="entry name" value="MFS_trans_sf"/>
</dbReference>
<evidence type="ECO:0000256" key="3">
    <source>
        <dbReference type="ARBA" id="ARBA00022692"/>
    </source>
</evidence>
<evidence type="ECO:0000256" key="5">
    <source>
        <dbReference type="ARBA" id="ARBA00023136"/>
    </source>
</evidence>
<accession>A3R792</accession>
<evidence type="ECO:0000259" key="7">
    <source>
        <dbReference type="PROSITE" id="PS50850"/>
    </source>
</evidence>
<dbReference type="InterPro" id="IPR020846">
    <property type="entry name" value="MFS_dom"/>
</dbReference>
<evidence type="ECO:0000256" key="1">
    <source>
        <dbReference type="ARBA" id="ARBA00004651"/>
    </source>
</evidence>
<keyword evidence="2" id="KW-1003">Cell membrane</keyword>
<proteinExistence type="predicted"/>
<feature type="transmembrane region" description="Helical" evidence="6">
    <location>
        <begin position="377"/>
        <end position="398"/>
    </location>
</feature>
<sequence length="413" mass="42875">MAIQALFRMGRGARFDIDEFDSPNGSYLASRPHDRVVFSPLSLASLAGFLPIALFGILAGAVVDRLPLKRVLIGADLFIAAVGAALAIASLAGSLPAWLILIALFLRAVGTSFYTPASQSLTPHLAPPEHLVRLSGVTQAIQSGGYILGAALAAVIYPVAGITAMIVLDVLGALFASLAVLAAQIDAGGLDEADRSLSFSNKVRELFSEISDGYKLIREYRGLFALLWCGFVFAFAFSPLAALFPIMTLGHFGGSTGDAALVEILFSAGMLAGSGILAATGGFRNRSFTMVAAIAGFGIAAIVSGSLGPSLFAAFLPVSFLMGACSPLYAGTQTALMQEQIPPEYLGRVFGLYGTIMAWAMPMGLAAPSVFADLLGAPLWFVGSGATMVLLAMAMLLAPSVRNAGKRDTGQIQ</sequence>
<evidence type="ECO:0000256" key="6">
    <source>
        <dbReference type="SAM" id="Phobius"/>
    </source>
</evidence>
<dbReference type="AlphaFoldDB" id="A3R792"/>
<dbReference type="PROSITE" id="PS50850">
    <property type="entry name" value="MFS"/>
    <property type="match status" value="1"/>
</dbReference>
<evidence type="ECO:0000313" key="8">
    <source>
        <dbReference type="EMBL" id="ABN80184.1"/>
    </source>
</evidence>
<dbReference type="CDD" id="cd06173">
    <property type="entry name" value="MFS_MefA_like"/>
    <property type="match status" value="1"/>
</dbReference>
<feature type="transmembrane region" description="Helical" evidence="6">
    <location>
        <begin position="311"/>
        <end position="330"/>
    </location>
</feature>
<protein>
    <submittedName>
        <fullName evidence="8">Mef</fullName>
    </submittedName>
</protein>
<dbReference type="PANTHER" id="PTHR23513">
    <property type="entry name" value="INTEGRAL MEMBRANE EFFLUX PROTEIN-RELATED"/>
    <property type="match status" value="1"/>
</dbReference>
<dbReference type="SUPFAM" id="SSF103473">
    <property type="entry name" value="MFS general substrate transporter"/>
    <property type="match status" value="1"/>
</dbReference>
<dbReference type="GO" id="GO:0005886">
    <property type="term" value="C:plasma membrane"/>
    <property type="evidence" value="ECO:0007669"/>
    <property type="project" value="UniProtKB-SubCell"/>
</dbReference>
<feature type="transmembrane region" description="Helical" evidence="6">
    <location>
        <begin position="259"/>
        <end position="280"/>
    </location>
</feature>
<feature type="transmembrane region" description="Helical" evidence="6">
    <location>
        <begin position="37"/>
        <end position="59"/>
    </location>
</feature>
<feature type="transmembrane region" description="Helical" evidence="6">
    <location>
        <begin position="287"/>
        <end position="305"/>
    </location>
</feature>
<dbReference type="EMBL" id="EF177463">
    <property type="protein sequence ID" value="ABN80184.1"/>
    <property type="molecule type" value="Genomic_DNA"/>
</dbReference>
<reference evidence="8" key="1">
    <citation type="journal article" date="2007" name="Antimicrob. Agents Chemother.">
        <title>Determination of the genetic support for tet(W) in oral bacteria.</title>
        <authorList>
            <person name="Villedieu A."/>
            <person name="Roberts A.P."/>
            <person name="Allan E."/>
            <person name="Hussain H."/>
            <person name="McNab R."/>
            <person name="Spratt D.A."/>
            <person name="Wilson M."/>
            <person name="Mullany P."/>
        </authorList>
    </citation>
    <scope>NUCLEOTIDE SEQUENCE</scope>
    <source>
        <strain evidence="8">T40-1</strain>
    </source>
</reference>
<dbReference type="Gene3D" id="1.20.1250.20">
    <property type="entry name" value="MFS general substrate transporter like domains"/>
    <property type="match status" value="1"/>
</dbReference>
<feature type="domain" description="Major facilitator superfamily (MFS) profile" evidence="7">
    <location>
        <begin position="1"/>
        <end position="402"/>
    </location>
</feature>
<organism evidence="8">
    <name type="scientific">Rothia sp. T40-1</name>
    <dbReference type="NCBI Taxonomy" id="426589"/>
    <lineage>
        <taxon>Bacteria</taxon>
        <taxon>Bacillati</taxon>
        <taxon>Actinomycetota</taxon>
        <taxon>Actinomycetes</taxon>
        <taxon>Micrococcales</taxon>
        <taxon>Micrococcaceae</taxon>
        <taxon>Rothia</taxon>
    </lineage>
</organism>
<keyword evidence="5 6" id="KW-0472">Membrane</keyword>
<feature type="transmembrane region" description="Helical" evidence="6">
    <location>
        <begin position="350"/>
        <end position="371"/>
    </location>
</feature>
<keyword evidence="4 6" id="KW-1133">Transmembrane helix</keyword>
<dbReference type="InterPro" id="IPR011701">
    <property type="entry name" value="MFS"/>
</dbReference>
<comment type="subcellular location">
    <subcellularLocation>
        <location evidence="1">Cell membrane</location>
        <topology evidence="1">Multi-pass membrane protein</topology>
    </subcellularLocation>
</comment>
<dbReference type="GO" id="GO:0022857">
    <property type="term" value="F:transmembrane transporter activity"/>
    <property type="evidence" value="ECO:0007669"/>
    <property type="project" value="InterPro"/>
</dbReference>
<evidence type="ECO:0000256" key="4">
    <source>
        <dbReference type="ARBA" id="ARBA00022989"/>
    </source>
</evidence>
<dbReference type="PANTHER" id="PTHR23513:SF6">
    <property type="entry name" value="MAJOR FACILITATOR SUPERFAMILY ASSOCIATED DOMAIN-CONTAINING PROTEIN"/>
    <property type="match status" value="1"/>
</dbReference>
<feature type="transmembrane region" description="Helical" evidence="6">
    <location>
        <begin position="223"/>
        <end position="247"/>
    </location>
</feature>
<evidence type="ECO:0000256" key="2">
    <source>
        <dbReference type="ARBA" id="ARBA00022475"/>
    </source>
</evidence>
<name>A3R792_9MICC</name>
<dbReference type="Pfam" id="PF07690">
    <property type="entry name" value="MFS_1"/>
    <property type="match status" value="1"/>
</dbReference>